<feature type="transmembrane region" description="Helical" evidence="1">
    <location>
        <begin position="222"/>
        <end position="243"/>
    </location>
</feature>
<feature type="transmembrane region" description="Helical" evidence="1">
    <location>
        <begin position="123"/>
        <end position="143"/>
    </location>
</feature>
<dbReference type="EMBL" id="JAVHJV010000004">
    <property type="protein sequence ID" value="KAK5942987.1"/>
    <property type="molecule type" value="Genomic_DNA"/>
</dbReference>
<name>A0ABR0RQW7_9EURO</name>
<keyword evidence="1" id="KW-0472">Membrane</keyword>
<comment type="caution">
    <text evidence="2">The sequence shown here is derived from an EMBL/GenBank/DDBJ whole genome shotgun (WGS) entry which is preliminary data.</text>
</comment>
<sequence length="269" mass="28415">MAIKPLIMMPYILTLLTLALSITILALTTTLLTWSGQNKSTFPSITVSPTPNTPTATNTFTISAFPSRYNPIGLILNLVAGIGGTVDSLLLPLCLGCIDLIYRAGRTKFACVSKADAKRGIAPTWLWGVTIFIVVFSVCRSLLGFVGSWVGYYTSARLTVGAEDVETDGLGRYVAPGGGAFSFGGWVCQLGDVVVDDTEGNGTMKGMLSKGDIASLCAKEKAARGLTVSLFVVYVVLLGVLVARFRSEKRERASVMRVGGGKGGVVDSE</sequence>
<gene>
    <name evidence="2" type="ORF">PMZ80_003992</name>
</gene>
<evidence type="ECO:0000313" key="3">
    <source>
        <dbReference type="Proteomes" id="UP001334248"/>
    </source>
</evidence>
<protein>
    <submittedName>
        <fullName evidence="2">Uncharacterized protein</fullName>
    </submittedName>
</protein>
<dbReference type="RefSeq" id="XP_064731077.1">
    <property type="nucleotide sequence ID" value="XM_064872419.1"/>
</dbReference>
<dbReference type="Proteomes" id="UP001334248">
    <property type="component" value="Unassembled WGS sequence"/>
</dbReference>
<reference evidence="2 3" key="1">
    <citation type="journal article" date="2023" name="Res Sq">
        <title>Genomic and morphological characterization of Knufia obscura isolated from the Mars 2020 spacecraft assembly facility.</title>
        <authorList>
            <person name="Chander A.M."/>
            <person name="Teixeira M.M."/>
            <person name="Singh N.K."/>
            <person name="Williams M.P."/>
            <person name="Parker C.W."/>
            <person name="Leo P."/>
            <person name="Stajich J.E."/>
            <person name="Torok T."/>
            <person name="Tighe S."/>
            <person name="Mason C.E."/>
            <person name="Venkateswaran K."/>
        </authorList>
    </citation>
    <scope>NUCLEOTIDE SEQUENCE [LARGE SCALE GENOMIC DNA]</scope>
    <source>
        <strain evidence="2 3">CCFEE 5817</strain>
    </source>
</reference>
<feature type="transmembrane region" description="Helical" evidence="1">
    <location>
        <begin position="74"/>
        <end position="102"/>
    </location>
</feature>
<proteinExistence type="predicted"/>
<accession>A0ABR0RQW7</accession>
<organism evidence="2 3">
    <name type="scientific">Knufia obscura</name>
    <dbReference type="NCBI Taxonomy" id="1635080"/>
    <lineage>
        <taxon>Eukaryota</taxon>
        <taxon>Fungi</taxon>
        <taxon>Dikarya</taxon>
        <taxon>Ascomycota</taxon>
        <taxon>Pezizomycotina</taxon>
        <taxon>Eurotiomycetes</taxon>
        <taxon>Chaetothyriomycetidae</taxon>
        <taxon>Chaetothyriales</taxon>
        <taxon>Trichomeriaceae</taxon>
        <taxon>Knufia</taxon>
    </lineage>
</organism>
<evidence type="ECO:0000313" key="2">
    <source>
        <dbReference type="EMBL" id="KAK5942987.1"/>
    </source>
</evidence>
<keyword evidence="3" id="KW-1185">Reference proteome</keyword>
<keyword evidence="1" id="KW-0812">Transmembrane</keyword>
<evidence type="ECO:0000256" key="1">
    <source>
        <dbReference type="SAM" id="Phobius"/>
    </source>
</evidence>
<dbReference type="GeneID" id="89997441"/>
<keyword evidence="1" id="KW-1133">Transmembrane helix</keyword>